<proteinExistence type="predicted"/>
<accession>A0A0G2KBP3</accession>
<reference evidence="1" key="2">
    <citation type="submission" date="2018-05" db="EMBL/GenBank/DDBJ databases">
        <title>OmerRS3 (Oryza meridionalis Reference Sequence Version 3).</title>
        <authorList>
            <person name="Zhang J."/>
            <person name="Kudrna D."/>
            <person name="Lee S."/>
            <person name="Talag J."/>
            <person name="Welchert J."/>
            <person name="Wing R.A."/>
        </authorList>
    </citation>
    <scope>NUCLEOTIDE SEQUENCE [LARGE SCALE GENOMIC DNA]</scope>
    <source>
        <strain evidence="1">cv. OR44</strain>
    </source>
</reference>
<dbReference type="Gramene" id="OMERI11G07020.4">
    <property type="protein sequence ID" value="OMERI11G07020.4"/>
    <property type="gene ID" value="OMERI11G07020"/>
</dbReference>
<dbReference type="EnsemblPlants" id="OMERI11G07020.4">
    <property type="protein sequence ID" value="OMERI11G07020.4"/>
    <property type="gene ID" value="OMERI11G07020"/>
</dbReference>
<dbReference type="Proteomes" id="UP000008021">
    <property type="component" value="Chromosome 11"/>
</dbReference>
<reference evidence="1" key="1">
    <citation type="submission" date="2015-06" db="UniProtKB">
        <authorList>
            <consortium name="EnsemblPlants"/>
        </authorList>
    </citation>
    <scope>IDENTIFICATION</scope>
</reference>
<evidence type="ECO:0000313" key="1">
    <source>
        <dbReference type="EnsemblPlants" id="OMERI11G07020.4"/>
    </source>
</evidence>
<protein>
    <submittedName>
        <fullName evidence="1">Uncharacterized protein</fullName>
    </submittedName>
</protein>
<evidence type="ECO:0000313" key="2">
    <source>
        <dbReference type="Proteomes" id="UP000008021"/>
    </source>
</evidence>
<organism evidence="1">
    <name type="scientific">Oryza meridionalis</name>
    <dbReference type="NCBI Taxonomy" id="40149"/>
    <lineage>
        <taxon>Eukaryota</taxon>
        <taxon>Viridiplantae</taxon>
        <taxon>Streptophyta</taxon>
        <taxon>Embryophyta</taxon>
        <taxon>Tracheophyta</taxon>
        <taxon>Spermatophyta</taxon>
        <taxon>Magnoliopsida</taxon>
        <taxon>Liliopsida</taxon>
        <taxon>Poales</taxon>
        <taxon>Poaceae</taxon>
        <taxon>BOP clade</taxon>
        <taxon>Oryzoideae</taxon>
        <taxon>Oryzeae</taxon>
        <taxon>Oryzinae</taxon>
        <taxon>Oryza</taxon>
    </lineage>
</organism>
<sequence length="9" mass="1222">MHKRKRETH</sequence>
<name>A0A0G2KBP3_9ORYZ</name>
<keyword evidence="2" id="KW-1185">Reference proteome</keyword>